<evidence type="ECO:0000256" key="1">
    <source>
        <dbReference type="ARBA" id="ARBA00023157"/>
    </source>
</evidence>
<dbReference type="PRINTS" id="PR00480">
    <property type="entry name" value="ASTACIN"/>
</dbReference>
<dbReference type="Proteomes" id="UP000038045">
    <property type="component" value="Unplaced"/>
</dbReference>
<dbReference type="InterPro" id="IPR001506">
    <property type="entry name" value="Peptidase_M12A"/>
</dbReference>
<proteinExistence type="predicted"/>
<keyword evidence="2" id="KW-0645">Protease</keyword>
<keyword evidence="5" id="KW-1185">Reference proteome</keyword>
<dbReference type="SMART" id="SM00235">
    <property type="entry name" value="ZnMc"/>
    <property type="match status" value="1"/>
</dbReference>
<dbReference type="AlphaFoldDB" id="A0A0N4Z8J4"/>
<dbReference type="InterPro" id="IPR024079">
    <property type="entry name" value="MetalloPept_cat_dom_sf"/>
</dbReference>
<keyword evidence="2" id="KW-0378">Hydrolase</keyword>
<keyword evidence="2" id="KW-0482">Metalloprotease</keyword>
<dbReference type="Pfam" id="PF01400">
    <property type="entry name" value="Astacin"/>
    <property type="match status" value="1"/>
</dbReference>
<keyword evidence="2" id="KW-0862">Zinc</keyword>
<dbReference type="GO" id="GO:0008270">
    <property type="term" value="F:zinc ion binding"/>
    <property type="evidence" value="ECO:0007669"/>
    <property type="project" value="InterPro"/>
</dbReference>
<evidence type="ECO:0000259" key="4">
    <source>
        <dbReference type="SMART" id="SM00235"/>
    </source>
</evidence>
<evidence type="ECO:0000256" key="3">
    <source>
        <dbReference type="SAM" id="MobiDB-lite"/>
    </source>
</evidence>
<sequence length="196" mass="22957">MLFKTLLIIIVLLISIGIEPIRKNKSNNNSDKKNNKRQKTFVTNNPNWSSPIEYHISVPRYTKAIEEVLKFIRQKTCLLFSKLSEPVDNRAVLDFETSHNNNKAFLGKVNDSHRQKISLNNSCYSRFGCILKYTLITLGLTPPILRKDRDQYVKINLNNTSDKYKLYFNNTPKESYINISSFPYDYSSITHPYQYY</sequence>
<comment type="cofactor">
    <cofactor evidence="2">
        <name>Zn(2+)</name>
        <dbReference type="ChEBI" id="CHEBI:29105"/>
    </cofactor>
    <text evidence="2">Binds 1 zinc ion per subunit.</text>
</comment>
<protein>
    <recommendedName>
        <fullName evidence="2">Metalloendopeptidase</fullName>
        <ecNumber evidence="2">3.4.24.-</ecNumber>
    </recommendedName>
</protein>
<dbReference type="EC" id="3.4.24.-" evidence="2"/>
<keyword evidence="2" id="KW-0732">Signal</keyword>
<dbReference type="PANTHER" id="PTHR10127">
    <property type="entry name" value="DISCOIDIN, CUB, EGF, LAMININ , AND ZINC METALLOPROTEASE DOMAIN CONTAINING"/>
    <property type="match status" value="1"/>
</dbReference>
<dbReference type="GO" id="GO:0004222">
    <property type="term" value="F:metalloendopeptidase activity"/>
    <property type="evidence" value="ECO:0007669"/>
    <property type="project" value="UniProtKB-UniRule"/>
</dbReference>
<feature type="domain" description="Peptidase metallopeptidase" evidence="4">
    <location>
        <begin position="44"/>
        <end position="188"/>
    </location>
</feature>
<name>A0A0N4Z8J4_PARTI</name>
<reference evidence="6" key="1">
    <citation type="submission" date="2017-02" db="UniProtKB">
        <authorList>
            <consortium name="WormBaseParasite"/>
        </authorList>
    </citation>
    <scope>IDENTIFICATION</scope>
</reference>
<dbReference type="GO" id="GO:0006508">
    <property type="term" value="P:proteolysis"/>
    <property type="evidence" value="ECO:0007669"/>
    <property type="project" value="UniProtKB-KW"/>
</dbReference>
<feature type="chain" id="PRO_5005733230" description="Metalloendopeptidase" evidence="2">
    <location>
        <begin position="21"/>
        <end position="196"/>
    </location>
</feature>
<evidence type="ECO:0000256" key="2">
    <source>
        <dbReference type="RuleBase" id="RU361183"/>
    </source>
</evidence>
<feature type="signal peptide" evidence="2">
    <location>
        <begin position="1"/>
        <end position="20"/>
    </location>
</feature>
<feature type="region of interest" description="Disordered" evidence="3">
    <location>
        <begin position="24"/>
        <end position="44"/>
    </location>
</feature>
<evidence type="ECO:0000313" key="5">
    <source>
        <dbReference type="Proteomes" id="UP000038045"/>
    </source>
</evidence>
<dbReference type="SUPFAM" id="SSF55486">
    <property type="entry name" value="Metalloproteases ('zincins'), catalytic domain"/>
    <property type="match status" value="1"/>
</dbReference>
<keyword evidence="2" id="KW-0479">Metal-binding</keyword>
<accession>A0A0N4Z8J4</accession>
<keyword evidence="1" id="KW-1015">Disulfide bond</keyword>
<dbReference type="InterPro" id="IPR006026">
    <property type="entry name" value="Peptidase_Metallo"/>
</dbReference>
<dbReference type="PANTHER" id="PTHR10127:SF850">
    <property type="entry name" value="METALLOENDOPEPTIDASE"/>
    <property type="match status" value="1"/>
</dbReference>
<dbReference type="WBParaSite" id="PTRK_0000359100.1">
    <property type="protein sequence ID" value="PTRK_0000359100.1"/>
    <property type="gene ID" value="PTRK_0000359100"/>
</dbReference>
<organism evidence="5 6">
    <name type="scientific">Parastrongyloides trichosuri</name>
    <name type="common">Possum-specific nematode worm</name>
    <dbReference type="NCBI Taxonomy" id="131310"/>
    <lineage>
        <taxon>Eukaryota</taxon>
        <taxon>Metazoa</taxon>
        <taxon>Ecdysozoa</taxon>
        <taxon>Nematoda</taxon>
        <taxon>Chromadorea</taxon>
        <taxon>Rhabditida</taxon>
        <taxon>Tylenchina</taxon>
        <taxon>Panagrolaimomorpha</taxon>
        <taxon>Strongyloidoidea</taxon>
        <taxon>Strongyloididae</taxon>
        <taxon>Parastrongyloides</taxon>
    </lineage>
</organism>
<evidence type="ECO:0000313" key="6">
    <source>
        <dbReference type="WBParaSite" id="PTRK_0000359100.1"/>
    </source>
</evidence>
<dbReference type="Gene3D" id="3.40.390.10">
    <property type="entry name" value="Collagenase (Catalytic Domain)"/>
    <property type="match status" value="1"/>
</dbReference>